<organism evidence="1 2">
    <name type="scientific">Veronia pacifica</name>
    <dbReference type="NCBI Taxonomy" id="1080227"/>
    <lineage>
        <taxon>Bacteria</taxon>
        <taxon>Pseudomonadati</taxon>
        <taxon>Pseudomonadota</taxon>
        <taxon>Gammaproteobacteria</taxon>
        <taxon>Vibrionales</taxon>
        <taxon>Vibrionaceae</taxon>
        <taxon>Veronia</taxon>
    </lineage>
</organism>
<evidence type="ECO:0008006" key="3">
    <source>
        <dbReference type="Google" id="ProtNLM"/>
    </source>
</evidence>
<gene>
    <name evidence="1" type="ORF">A8L45_09645</name>
</gene>
<proteinExistence type="predicted"/>
<dbReference type="RefSeq" id="WP_068901663.1">
    <property type="nucleotide sequence ID" value="NZ_JBHUIF010000031.1"/>
</dbReference>
<name>A0A1C3EK70_9GAMM</name>
<dbReference type="EMBL" id="LYBM01000014">
    <property type="protein sequence ID" value="ODA33634.1"/>
    <property type="molecule type" value="Genomic_DNA"/>
</dbReference>
<dbReference type="AlphaFoldDB" id="A0A1C3EK70"/>
<dbReference type="Proteomes" id="UP000094936">
    <property type="component" value="Unassembled WGS sequence"/>
</dbReference>
<accession>A0A1C3EK70</accession>
<dbReference type="STRING" id="1080227.A8L45_09645"/>
<evidence type="ECO:0000313" key="2">
    <source>
        <dbReference type="Proteomes" id="UP000094936"/>
    </source>
</evidence>
<comment type="caution">
    <text evidence="1">The sequence shown here is derived from an EMBL/GenBank/DDBJ whole genome shotgun (WGS) entry which is preliminary data.</text>
</comment>
<dbReference type="OrthoDB" id="6106106at2"/>
<keyword evidence="2" id="KW-1185">Reference proteome</keyword>
<reference evidence="1 2" key="1">
    <citation type="submission" date="2016-05" db="EMBL/GenBank/DDBJ databases">
        <title>Genomic Taxonomy of the Vibrionaceae.</title>
        <authorList>
            <person name="Gomez-Gil B."/>
            <person name="Enciso-Ibarra J."/>
        </authorList>
    </citation>
    <scope>NUCLEOTIDE SEQUENCE [LARGE SCALE GENOMIC DNA]</scope>
    <source>
        <strain evidence="1 2">CAIM 1920</strain>
    </source>
</reference>
<sequence>MAQPNKKGPTKTVDIFCKKCNQQLYKYRKGGKGALVKCFKERISEDFTRTPCTCPNCEAVFARDTLIRGAPAFKMIGGKVWFK</sequence>
<protein>
    <recommendedName>
        <fullName evidence="3">Zn-ribbon motif protein</fullName>
    </recommendedName>
</protein>
<evidence type="ECO:0000313" key="1">
    <source>
        <dbReference type="EMBL" id="ODA33634.1"/>
    </source>
</evidence>